<proteinExistence type="predicted"/>
<evidence type="ECO:0000313" key="2">
    <source>
        <dbReference type="Proteomes" id="UP001595916"/>
    </source>
</evidence>
<sequence>MGESYFISLMGEKTFSLEYSNYKAFEYLEEVSVNNPSVEFKLHDRIILMDISKNYKNTKAIKDTYKTFTQLKKGKQENFYNKNTSEIILFEISKKYLKEHFVESKTVTISK</sequence>
<evidence type="ECO:0000313" key="1">
    <source>
        <dbReference type="EMBL" id="MFC4805061.1"/>
    </source>
</evidence>
<accession>A0ABV9QNR6</accession>
<comment type="caution">
    <text evidence="1">The sequence shown here is derived from an EMBL/GenBank/DDBJ whole genome shotgun (WGS) entry which is preliminary data.</text>
</comment>
<dbReference type="EMBL" id="JBHSHL010000033">
    <property type="protein sequence ID" value="MFC4805061.1"/>
    <property type="molecule type" value="Genomic_DNA"/>
</dbReference>
<organism evidence="1 2">
    <name type="scientific">Filifactor villosus</name>
    <dbReference type="NCBI Taxonomy" id="29374"/>
    <lineage>
        <taxon>Bacteria</taxon>
        <taxon>Bacillati</taxon>
        <taxon>Bacillota</taxon>
        <taxon>Clostridia</taxon>
        <taxon>Peptostreptococcales</taxon>
        <taxon>Filifactoraceae</taxon>
        <taxon>Filifactor</taxon>
    </lineage>
</organism>
<dbReference type="Proteomes" id="UP001595916">
    <property type="component" value="Unassembled WGS sequence"/>
</dbReference>
<name>A0ABV9QNR6_9FIRM</name>
<reference evidence="2" key="1">
    <citation type="journal article" date="2019" name="Int. J. Syst. Evol. Microbiol.">
        <title>The Global Catalogue of Microorganisms (GCM) 10K type strain sequencing project: providing services to taxonomists for standard genome sequencing and annotation.</title>
        <authorList>
            <consortium name="The Broad Institute Genomics Platform"/>
            <consortium name="The Broad Institute Genome Sequencing Center for Infectious Disease"/>
            <person name="Wu L."/>
            <person name="Ma J."/>
        </authorList>
    </citation>
    <scope>NUCLEOTIDE SEQUENCE [LARGE SCALE GENOMIC DNA]</scope>
    <source>
        <strain evidence="2">CCUG 46385</strain>
    </source>
</reference>
<keyword evidence="2" id="KW-1185">Reference proteome</keyword>
<protein>
    <submittedName>
        <fullName evidence="1">Uncharacterized protein</fullName>
    </submittedName>
</protein>
<gene>
    <name evidence="1" type="ORF">ACFO4R_08195</name>
</gene>
<dbReference type="RefSeq" id="WP_379788599.1">
    <property type="nucleotide sequence ID" value="NZ_JBHSHL010000033.1"/>
</dbReference>